<evidence type="ECO:0000256" key="3">
    <source>
        <dbReference type="ARBA" id="ARBA00022989"/>
    </source>
</evidence>
<sequence>MALPRTLASAVTAKMPPLWSNLWLDLRALGVFRLALGAASLVEVMELITFQGAFLDENGVCPPARMSSGTMFDLYLACKSPESVFVLLLMHLLAVLCFMFGFWTRLSGFVCWVFAMSQHHRLSNCVEYGGDRLRSHLFFWSLFQPLGLVWSIDAYLQSGKASQVDVPATEWIPLCFCPRAIEELPHPKKEKPVRNTAAPLSAFLILLQLASMYEYTASTKLGESWQSGDAVLQTLHLTQYARQPVASILALFPSICRLFTHATLYIEKYGWLLAFLPFQLSRLLAFSMFFGLHFGLNLSLRVGGFQLFVLSAWCVALPRCMLDLLEAQLQRFWPRFAQLLVISQTPVGPSAAKRAMRLGCVTAFNLLGFSLIFLAIAEGCLHRDRNQCAMAPLMRDFGAQQLLKKLDLLQRYNMFSPDPPRKAVRVQLYGVLASSQCKVGVQEFWKYCRVVELWSDRGFPSCATKMSLQTWDNLSAPARQPVDFATNRWRKLVEKTEKSKGLGGYMCSQWQASHSPSQLLGLWLVRVSSEWPKVKESFTAEMKYWCSSHAKELMQKLPPQPWLD</sequence>
<evidence type="ECO:0000313" key="7">
    <source>
        <dbReference type="EMBL" id="CAI3988218.1"/>
    </source>
</evidence>
<name>A0A9P1FTV4_9DINO</name>
<gene>
    <name evidence="7" type="ORF">C1SCF055_LOCUS15422</name>
</gene>
<reference evidence="7" key="1">
    <citation type="submission" date="2022-10" db="EMBL/GenBank/DDBJ databases">
        <authorList>
            <person name="Chen Y."/>
            <person name="Dougan E. K."/>
            <person name="Chan C."/>
            <person name="Rhodes N."/>
            <person name="Thang M."/>
        </authorList>
    </citation>
    <scope>NUCLEOTIDE SEQUENCE</scope>
</reference>
<evidence type="ECO:0000313" key="9">
    <source>
        <dbReference type="EMBL" id="CAL4775530.1"/>
    </source>
</evidence>
<keyword evidence="2 5" id="KW-0812">Transmembrane</keyword>
<feature type="domain" description="HTTM-like" evidence="6">
    <location>
        <begin position="21"/>
        <end position="321"/>
    </location>
</feature>
<keyword evidence="10" id="KW-1185">Reference proteome</keyword>
<comment type="subcellular location">
    <subcellularLocation>
        <location evidence="1">Endomembrane system</location>
        <topology evidence="1">Multi-pass membrane protein</topology>
    </subcellularLocation>
</comment>
<evidence type="ECO:0000313" key="10">
    <source>
        <dbReference type="Proteomes" id="UP001152797"/>
    </source>
</evidence>
<dbReference type="Proteomes" id="UP001152797">
    <property type="component" value="Unassembled WGS sequence"/>
</dbReference>
<dbReference type="SMART" id="SM00752">
    <property type="entry name" value="HTTM"/>
    <property type="match status" value="1"/>
</dbReference>
<dbReference type="AlphaFoldDB" id="A0A9P1FTV4"/>
<comment type="caution">
    <text evidence="7">The sequence shown here is derived from an EMBL/GenBank/DDBJ whole genome shotgun (WGS) entry which is preliminary data.</text>
</comment>
<evidence type="ECO:0000313" key="8">
    <source>
        <dbReference type="EMBL" id="CAL1141593.1"/>
    </source>
</evidence>
<accession>A0A9P1FTV4</accession>
<reference evidence="8" key="2">
    <citation type="submission" date="2024-04" db="EMBL/GenBank/DDBJ databases">
        <authorList>
            <person name="Chen Y."/>
            <person name="Shah S."/>
            <person name="Dougan E. K."/>
            <person name="Thang M."/>
            <person name="Chan C."/>
        </authorList>
    </citation>
    <scope>NUCLEOTIDE SEQUENCE [LARGE SCALE GENOMIC DNA]</scope>
</reference>
<dbReference type="PANTHER" id="PTHR39535">
    <property type="entry name" value="SPORULATION-DELAYING PROTEIN SDPB"/>
    <property type="match status" value="1"/>
</dbReference>
<dbReference type="GO" id="GO:0012505">
    <property type="term" value="C:endomembrane system"/>
    <property type="evidence" value="ECO:0007669"/>
    <property type="project" value="UniProtKB-SubCell"/>
</dbReference>
<dbReference type="InterPro" id="IPR052964">
    <property type="entry name" value="Sporulation_signal_mat"/>
</dbReference>
<evidence type="ECO:0000256" key="4">
    <source>
        <dbReference type="ARBA" id="ARBA00023136"/>
    </source>
</evidence>
<dbReference type="OrthoDB" id="409811at2759"/>
<evidence type="ECO:0000256" key="2">
    <source>
        <dbReference type="ARBA" id="ARBA00022692"/>
    </source>
</evidence>
<dbReference type="PANTHER" id="PTHR39535:SF2">
    <property type="entry name" value="HTTM DOMAIN-CONTAINING PROTEIN"/>
    <property type="match status" value="1"/>
</dbReference>
<protein>
    <submittedName>
        <fullName evidence="9">HTTM domain-containing protein</fullName>
    </submittedName>
</protein>
<keyword evidence="4 5" id="KW-0472">Membrane</keyword>
<evidence type="ECO:0000256" key="1">
    <source>
        <dbReference type="ARBA" id="ARBA00004127"/>
    </source>
</evidence>
<evidence type="ECO:0000259" key="6">
    <source>
        <dbReference type="SMART" id="SM00752"/>
    </source>
</evidence>
<organism evidence="7">
    <name type="scientific">Cladocopium goreaui</name>
    <dbReference type="NCBI Taxonomy" id="2562237"/>
    <lineage>
        <taxon>Eukaryota</taxon>
        <taxon>Sar</taxon>
        <taxon>Alveolata</taxon>
        <taxon>Dinophyceae</taxon>
        <taxon>Suessiales</taxon>
        <taxon>Symbiodiniaceae</taxon>
        <taxon>Cladocopium</taxon>
    </lineage>
</organism>
<dbReference type="EMBL" id="CAMXCT020001243">
    <property type="protein sequence ID" value="CAL1141593.1"/>
    <property type="molecule type" value="Genomic_DNA"/>
</dbReference>
<proteinExistence type="predicted"/>
<dbReference type="EMBL" id="CAMXCT030001243">
    <property type="protein sequence ID" value="CAL4775530.1"/>
    <property type="molecule type" value="Genomic_DNA"/>
</dbReference>
<keyword evidence="3 5" id="KW-1133">Transmembrane helix</keyword>
<feature type="transmembrane region" description="Helical" evidence="5">
    <location>
        <begin position="84"/>
        <end position="103"/>
    </location>
</feature>
<dbReference type="InterPro" id="IPR011020">
    <property type="entry name" value="HTTM-like"/>
</dbReference>
<evidence type="ECO:0000256" key="5">
    <source>
        <dbReference type="SAM" id="Phobius"/>
    </source>
</evidence>
<dbReference type="EMBL" id="CAMXCT010001243">
    <property type="protein sequence ID" value="CAI3988218.1"/>
    <property type="molecule type" value="Genomic_DNA"/>
</dbReference>